<comment type="similarity">
    <text evidence="1">Belongs to the HipA Ser/Thr kinase family.</text>
</comment>
<dbReference type="PANTHER" id="PTHR37419:SF8">
    <property type="entry name" value="TOXIN YJJJ"/>
    <property type="match status" value="1"/>
</dbReference>
<proteinExistence type="inferred from homology"/>
<keyword evidence="2" id="KW-0808">Transferase</keyword>
<feature type="domain" description="HipA N-terminal subdomain 1" evidence="5">
    <location>
        <begin position="27"/>
        <end position="120"/>
    </location>
</feature>
<feature type="domain" description="HipA-like C-terminal" evidence="4">
    <location>
        <begin position="170"/>
        <end position="377"/>
    </location>
</feature>
<dbReference type="Pfam" id="PF13657">
    <property type="entry name" value="Couple_hipA"/>
    <property type="match status" value="1"/>
</dbReference>
<evidence type="ECO:0000256" key="1">
    <source>
        <dbReference type="ARBA" id="ARBA00010164"/>
    </source>
</evidence>
<name>A0A4Z0CC06_9BURK</name>
<evidence type="ECO:0000259" key="5">
    <source>
        <dbReference type="Pfam" id="PF13657"/>
    </source>
</evidence>
<evidence type="ECO:0000256" key="2">
    <source>
        <dbReference type="ARBA" id="ARBA00022679"/>
    </source>
</evidence>
<comment type="caution">
    <text evidence="6">The sequence shown here is derived from an EMBL/GenBank/DDBJ whole genome shotgun (WGS) entry which is preliminary data.</text>
</comment>
<sequence length="423" mass="46085">MSTAGRDAYRPQDSMFLWWLAQPAQPRLVGELHLVAGARAVGLRYAPGWLEQGFALSTDLPLRDELFLPPAKDEAAGAVDDARPDRWGERVIRKFEKTPRLSILEFLYFAGADRYGALGVSLAGDDYQPWGSSPVPGLRNLAEMAEVVRKVLANEPVPQPQQRLLRPGVSMGGARPKSLLMIDGEPWLVKFSEGEDMDTELVEHAAMTLAARCGIHVAQTRALPVGRRHAVAVRRWDRAGGSRLHALSAHVVLRAAGETLGYPQLAQLLRRMAPADAIAAQQQQLFRRLVFNILVDNTDDHEKNHALLRRADGLYELSPAFDIVPSAQGLGVQAMHVGDRGAESSIDNAVSNAGAYGLKKDVALAIAAEVAAVVDGWRAHFQAAGVRKADLEVLDQYIDGGNLRSQRVALKRPAGAPAKRRAR</sequence>
<reference evidence="6 7" key="1">
    <citation type="submission" date="2019-03" db="EMBL/GenBank/DDBJ databases">
        <title>Ramlibacter sp. 18x22-1, whole genome shotgun sequence.</title>
        <authorList>
            <person name="Zhang X."/>
            <person name="Feng G."/>
            <person name="Zhu H."/>
        </authorList>
    </citation>
    <scope>NUCLEOTIDE SEQUENCE [LARGE SCALE GENOMIC DNA]</scope>
    <source>
        <strain evidence="6 7">18x22-1</strain>
    </source>
</reference>
<dbReference type="Pfam" id="PF07804">
    <property type="entry name" value="HipA_C"/>
    <property type="match status" value="1"/>
</dbReference>
<evidence type="ECO:0000259" key="4">
    <source>
        <dbReference type="Pfam" id="PF07804"/>
    </source>
</evidence>
<keyword evidence="7" id="KW-1185">Reference proteome</keyword>
<dbReference type="Gene3D" id="1.10.1070.20">
    <property type="match status" value="1"/>
</dbReference>
<dbReference type="GO" id="GO:0005829">
    <property type="term" value="C:cytosol"/>
    <property type="evidence" value="ECO:0007669"/>
    <property type="project" value="TreeGrafter"/>
</dbReference>
<accession>A0A4Z0CC06</accession>
<dbReference type="OrthoDB" id="9805913at2"/>
<dbReference type="InterPro" id="IPR012893">
    <property type="entry name" value="HipA-like_C"/>
</dbReference>
<dbReference type="InterPro" id="IPR017508">
    <property type="entry name" value="HipA_N1"/>
</dbReference>
<evidence type="ECO:0000256" key="3">
    <source>
        <dbReference type="ARBA" id="ARBA00022777"/>
    </source>
</evidence>
<gene>
    <name evidence="6" type="ORF">EZ216_01735</name>
</gene>
<dbReference type="GO" id="GO:0004674">
    <property type="term" value="F:protein serine/threonine kinase activity"/>
    <property type="evidence" value="ECO:0007669"/>
    <property type="project" value="TreeGrafter"/>
</dbReference>
<organism evidence="6 7">
    <name type="scientific">Ramlibacter humi</name>
    <dbReference type="NCBI Taxonomy" id="2530451"/>
    <lineage>
        <taxon>Bacteria</taxon>
        <taxon>Pseudomonadati</taxon>
        <taxon>Pseudomonadota</taxon>
        <taxon>Betaproteobacteria</taxon>
        <taxon>Burkholderiales</taxon>
        <taxon>Comamonadaceae</taxon>
        <taxon>Ramlibacter</taxon>
    </lineage>
</organism>
<keyword evidence="3" id="KW-0418">Kinase</keyword>
<evidence type="ECO:0000313" key="7">
    <source>
        <dbReference type="Proteomes" id="UP000297839"/>
    </source>
</evidence>
<evidence type="ECO:0000313" key="6">
    <source>
        <dbReference type="EMBL" id="TFZ07910.1"/>
    </source>
</evidence>
<dbReference type="AlphaFoldDB" id="A0A4Z0CC06"/>
<dbReference type="PANTHER" id="PTHR37419">
    <property type="entry name" value="SERINE/THREONINE-PROTEIN KINASE TOXIN HIPA"/>
    <property type="match status" value="1"/>
</dbReference>
<dbReference type="Proteomes" id="UP000297839">
    <property type="component" value="Unassembled WGS sequence"/>
</dbReference>
<dbReference type="RefSeq" id="WP_135247848.1">
    <property type="nucleotide sequence ID" value="NZ_SMLK01000001.1"/>
</dbReference>
<dbReference type="EMBL" id="SMLK01000001">
    <property type="protein sequence ID" value="TFZ07910.1"/>
    <property type="molecule type" value="Genomic_DNA"/>
</dbReference>
<protein>
    <submittedName>
        <fullName evidence="6">Type II toxin-antitoxin system HipA family toxin</fullName>
    </submittedName>
</protein>
<dbReference type="InterPro" id="IPR052028">
    <property type="entry name" value="HipA_Ser/Thr_kinase"/>
</dbReference>